<dbReference type="SUPFAM" id="SSF50978">
    <property type="entry name" value="WD40 repeat-like"/>
    <property type="match status" value="1"/>
</dbReference>
<name>A0A9P0C996_9NEOP</name>
<accession>A0A9P0C996</accession>
<dbReference type="InterPro" id="IPR019734">
    <property type="entry name" value="TPR_rpt"/>
</dbReference>
<gene>
    <name evidence="5" type="ORF">DIATSA_LOCUS5807</name>
</gene>
<evidence type="ECO:0000256" key="2">
    <source>
        <dbReference type="ARBA" id="ARBA00022737"/>
    </source>
</evidence>
<dbReference type="GO" id="GO:0080008">
    <property type="term" value="C:Cul4-RING E3 ubiquitin ligase complex"/>
    <property type="evidence" value="ECO:0007669"/>
    <property type="project" value="TreeGrafter"/>
</dbReference>
<dbReference type="InterPro" id="IPR045151">
    <property type="entry name" value="DCAF8"/>
</dbReference>
<dbReference type="Proteomes" id="UP001153714">
    <property type="component" value="Chromosome 18"/>
</dbReference>
<dbReference type="EMBL" id="OU893349">
    <property type="protein sequence ID" value="CAH0753046.1"/>
    <property type="molecule type" value="Genomic_DNA"/>
</dbReference>
<dbReference type="OrthoDB" id="4869960at2759"/>
<dbReference type="SUPFAM" id="SSF48452">
    <property type="entry name" value="TPR-like"/>
    <property type="match status" value="1"/>
</dbReference>
<protein>
    <recommendedName>
        <fullName evidence="7">WD and tetratricopeptide repeats protein 1</fullName>
    </recommendedName>
</protein>
<dbReference type="SMART" id="SM00320">
    <property type="entry name" value="WD40"/>
    <property type="match status" value="5"/>
</dbReference>
<dbReference type="InterPro" id="IPR011990">
    <property type="entry name" value="TPR-like_helical_dom_sf"/>
</dbReference>
<dbReference type="Gene3D" id="1.25.40.10">
    <property type="entry name" value="Tetratricopeptide repeat domain"/>
    <property type="match status" value="1"/>
</dbReference>
<reference evidence="5" key="1">
    <citation type="submission" date="2021-12" db="EMBL/GenBank/DDBJ databases">
        <authorList>
            <person name="King R."/>
        </authorList>
    </citation>
    <scope>NUCLEOTIDE SEQUENCE</scope>
</reference>
<keyword evidence="2" id="KW-0677">Repeat</keyword>
<dbReference type="Gene3D" id="2.130.10.10">
    <property type="entry name" value="YVTN repeat-like/Quinoprotein amine dehydrogenase"/>
    <property type="match status" value="1"/>
</dbReference>
<keyword evidence="6" id="KW-1185">Reference proteome</keyword>
<dbReference type="GO" id="GO:0045717">
    <property type="term" value="P:negative regulation of fatty acid biosynthetic process"/>
    <property type="evidence" value="ECO:0007669"/>
    <property type="project" value="TreeGrafter"/>
</dbReference>
<evidence type="ECO:0000256" key="1">
    <source>
        <dbReference type="ARBA" id="ARBA00022574"/>
    </source>
</evidence>
<dbReference type="GO" id="GO:0005737">
    <property type="term" value="C:cytoplasm"/>
    <property type="evidence" value="ECO:0007669"/>
    <property type="project" value="TreeGrafter"/>
</dbReference>
<proteinExistence type="predicted"/>
<reference evidence="5" key="2">
    <citation type="submission" date="2022-10" db="EMBL/GenBank/DDBJ databases">
        <authorList>
            <consortium name="ENA_rothamsted_submissions"/>
            <consortium name="culmorum"/>
            <person name="King R."/>
        </authorList>
    </citation>
    <scope>NUCLEOTIDE SEQUENCE</scope>
</reference>
<feature type="repeat" description="WD" evidence="3">
    <location>
        <begin position="49"/>
        <end position="81"/>
    </location>
</feature>
<evidence type="ECO:0000313" key="5">
    <source>
        <dbReference type="EMBL" id="CAH0753046.1"/>
    </source>
</evidence>
<dbReference type="InterPro" id="IPR015943">
    <property type="entry name" value="WD40/YVTN_repeat-like_dom_sf"/>
</dbReference>
<dbReference type="PANTHER" id="PTHR15574">
    <property type="entry name" value="WD REPEAT DOMAIN-CONTAINING FAMILY"/>
    <property type="match status" value="1"/>
</dbReference>
<organism evidence="5 6">
    <name type="scientific">Diatraea saccharalis</name>
    <name type="common">sugarcane borer</name>
    <dbReference type="NCBI Taxonomy" id="40085"/>
    <lineage>
        <taxon>Eukaryota</taxon>
        <taxon>Metazoa</taxon>
        <taxon>Ecdysozoa</taxon>
        <taxon>Arthropoda</taxon>
        <taxon>Hexapoda</taxon>
        <taxon>Insecta</taxon>
        <taxon>Pterygota</taxon>
        <taxon>Neoptera</taxon>
        <taxon>Endopterygota</taxon>
        <taxon>Lepidoptera</taxon>
        <taxon>Glossata</taxon>
        <taxon>Ditrysia</taxon>
        <taxon>Pyraloidea</taxon>
        <taxon>Crambidae</taxon>
        <taxon>Crambinae</taxon>
        <taxon>Diatraea</taxon>
    </lineage>
</organism>
<sequence length="510" mass="56735">MGRREEPAWSKGTVGLTMARERGDIQREFQSHLTVTRELIERLGLESTLHGHMGCVNCLEWNNDGSVLASASDDLHVILWDPYRYKKLHKMSTGHTGNIFSVKFMTPDSLATCAADGMVRVRSVSTGANLLECSCHCGRVKRLATAPDDPNLIWSAGEDGLILQHDMRSPHRCNTEATNVLVNLLNHMGRYAEAKCVAVNPRRPYQLAAGANDFYVRLYDTRMIKLARLQVSASSSRMMWERQNVRCARAGAGDPENNVPRNAVHYFAPGHLSIEPNEQTFPKKATTYVAFSHDGNELLVNLGSEQVYLFDINCARRPVLVESFIIQHNHGTRPDEKQRPRNGTAPAPAPAAASAPAPASADADAAPLPERIRRLKETANEHVNKCNYAEAIYLYNEAIAACPHSALLYSNRAAALMRRGWSGDTYAAVRDCYCAIKLDPDHVKSHFRLAKGLMDLKRAREAHECLLYFKDKFPRHATSHAVFLLQKDINVALEGMDQPQPDEGESIKSG</sequence>
<evidence type="ECO:0000313" key="6">
    <source>
        <dbReference type="Proteomes" id="UP001153714"/>
    </source>
</evidence>
<dbReference type="PROSITE" id="PS50294">
    <property type="entry name" value="WD_REPEATS_REGION"/>
    <property type="match status" value="1"/>
</dbReference>
<evidence type="ECO:0008006" key="7">
    <source>
        <dbReference type="Google" id="ProtNLM"/>
    </source>
</evidence>
<dbReference type="AlphaFoldDB" id="A0A9P0C996"/>
<dbReference type="PROSITE" id="PS50082">
    <property type="entry name" value="WD_REPEATS_2"/>
    <property type="match status" value="1"/>
</dbReference>
<dbReference type="SMART" id="SM00028">
    <property type="entry name" value="TPR"/>
    <property type="match status" value="2"/>
</dbReference>
<feature type="region of interest" description="Disordered" evidence="4">
    <location>
        <begin position="330"/>
        <end position="364"/>
    </location>
</feature>
<evidence type="ECO:0000256" key="4">
    <source>
        <dbReference type="SAM" id="MobiDB-lite"/>
    </source>
</evidence>
<keyword evidence="1 3" id="KW-0853">WD repeat</keyword>
<dbReference type="Pfam" id="PF00400">
    <property type="entry name" value="WD40"/>
    <property type="match status" value="2"/>
</dbReference>
<dbReference type="PANTHER" id="PTHR15574:SF40">
    <property type="entry name" value="WD AND TETRATRICOPEPTIDE REPEATS PROTEIN 1"/>
    <property type="match status" value="1"/>
</dbReference>
<dbReference type="InterPro" id="IPR001680">
    <property type="entry name" value="WD40_rpt"/>
</dbReference>
<feature type="compositionally biased region" description="Low complexity" evidence="4">
    <location>
        <begin position="350"/>
        <end position="364"/>
    </location>
</feature>
<evidence type="ECO:0000256" key="3">
    <source>
        <dbReference type="PROSITE-ProRule" id="PRU00221"/>
    </source>
</evidence>
<dbReference type="InterPro" id="IPR036322">
    <property type="entry name" value="WD40_repeat_dom_sf"/>
</dbReference>